<accession>A0A5A7Q1S5</accession>
<protein>
    <submittedName>
        <fullName evidence="1">RNA-directed DNA polymerase</fullName>
    </submittedName>
</protein>
<organism evidence="1 2">
    <name type="scientific">Striga asiatica</name>
    <name type="common">Asiatic witchweed</name>
    <name type="synonym">Buchnera asiatica</name>
    <dbReference type="NCBI Taxonomy" id="4170"/>
    <lineage>
        <taxon>Eukaryota</taxon>
        <taxon>Viridiplantae</taxon>
        <taxon>Streptophyta</taxon>
        <taxon>Embryophyta</taxon>
        <taxon>Tracheophyta</taxon>
        <taxon>Spermatophyta</taxon>
        <taxon>Magnoliopsida</taxon>
        <taxon>eudicotyledons</taxon>
        <taxon>Gunneridae</taxon>
        <taxon>Pentapetalae</taxon>
        <taxon>asterids</taxon>
        <taxon>lamiids</taxon>
        <taxon>Lamiales</taxon>
        <taxon>Orobanchaceae</taxon>
        <taxon>Buchnereae</taxon>
        <taxon>Striga</taxon>
    </lineage>
</organism>
<name>A0A5A7Q1S5_STRAF</name>
<keyword evidence="2" id="KW-1185">Reference proteome</keyword>
<dbReference type="EMBL" id="BKCP01005461">
    <property type="protein sequence ID" value="GER38307.1"/>
    <property type="molecule type" value="Genomic_DNA"/>
</dbReference>
<dbReference type="GO" id="GO:0003964">
    <property type="term" value="F:RNA-directed DNA polymerase activity"/>
    <property type="evidence" value="ECO:0007669"/>
    <property type="project" value="UniProtKB-KW"/>
</dbReference>
<gene>
    <name evidence="1" type="ORF">STAS_14748</name>
</gene>
<comment type="caution">
    <text evidence="1">The sequence shown here is derived from an EMBL/GenBank/DDBJ whole genome shotgun (WGS) entry which is preliminary data.</text>
</comment>
<evidence type="ECO:0000313" key="2">
    <source>
        <dbReference type="Proteomes" id="UP000325081"/>
    </source>
</evidence>
<reference evidence="2" key="1">
    <citation type="journal article" date="2019" name="Curr. Biol.">
        <title>Genome Sequence of Striga asiatica Provides Insight into the Evolution of Plant Parasitism.</title>
        <authorList>
            <person name="Yoshida S."/>
            <person name="Kim S."/>
            <person name="Wafula E.K."/>
            <person name="Tanskanen J."/>
            <person name="Kim Y.M."/>
            <person name="Honaas L."/>
            <person name="Yang Z."/>
            <person name="Spallek T."/>
            <person name="Conn C.E."/>
            <person name="Ichihashi Y."/>
            <person name="Cheong K."/>
            <person name="Cui S."/>
            <person name="Der J.P."/>
            <person name="Gundlach H."/>
            <person name="Jiao Y."/>
            <person name="Hori C."/>
            <person name="Ishida J.K."/>
            <person name="Kasahara H."/>
            <person name="Kiba T."/>
            <person name="Kim M.S."/>
            <person name="Koo N."/>
            <person name="Laohavisit A."/>
            <person name="Lee Y.H."/>
            <person name="Lumba S."/>
            <person name="McCourt P."/>
            <person name="Mortimer J.C."/>
            <person name="Mutuku J.M."/>
            <person name="Nomura T."/>
            <person name="Sasaki-Sekimoto Y."/>
            <person name="Seto Y."/>
            <person name="Wang Y."/>
            <person name="Wakatake T."/>
            <person name="Sakakibara H."/>
            <person name="Demura T."/>
            <person name="Yamaguchi S."/>
            <person name="Yoneyama K."/>
            <person name="Manabe R.I."/>
            <person name="Nelson D.C."/>
            <person name="Schulman A.H."/>
            <person name="Timko M.P."/>
            <person name="dePamphilis C.W."/>
            <person name="Choi D."/>
            <person name="Shirasu K."/>
        </authorList>
    </citation>
    <scope>NUCLEOTIDE SEQUENCE [LARGE SCALE GENOMIC DNA]</scope>
    <source>
        <strain evidence="2">cv. UVA1</strain>
    </source>
</reference>
<evidence type="ECO:0000313" key="1">
    <source>
        <dbReference type="EMBL" id="GER38307.1"/>
    </source>
</evidence>
<proteinExistence type="predicted"/>
<keyword evidence="1" id="KW-0548">Nucleotidyltransferase</keyword>
<dbReference type="AlphaFoldDB" id="A0A5A7Q1S5"/>
<sequence length="144" mass="15707">MSASDRCVLCGASAETSLHIWKDCSHALSLWNLLVPQQIWGEFREGELVPWLNFNIFGNRGENNTAGTLADFVHGSLVVTLEKAISEDSSLDPLHLAIKVRALASEVAMAFECPMRGVKPQVRIAWQPPEDGFVKLNTEGAACG</sequence>
<keyword evidence="1" id="KW-0695">RNA-directed DNA polymerase</keyword>
<dbReference type="Proteomes" id="UP000325081">
    <property type="component" value="Unassembled WGS sequence"/>
</dbReference>
<keyword evidence="1" id="KW-0808">Transferase</keyword>
<dbReference type="OrthoDB" id="1751770at2759"/>